<name>A0ABV7DMC4_9HYPH</name>
<dbReference type="EMBL" id="JBHRSP010000038">
    <property type="protein sequence ID" value="MFC3075666.1"/>
    <property type="molecule type" value="Genomic_DNA"/>
</dbReference>
<evidence type="ECO:0000313" key="2">
    <source>
        <dbReference type="EMBL" id="MFC3075666.1"/>
    </source>
</evidence>
<dbReference type="InterPro" id="IPR037069">
    <property type="entry name" value="AcylCoA_DH/ox_N_sf"/>
</dbReference>
<organism evidence="2 3">
    <name type="scientific">Shinella pollutisoli</name>
    <dbReference type="NCBI Taxonomy" id="2250594"/>
    <lineage>
        <taxon>Bacteria</taxon>
        <taxon>Pseudomonadati</taxon>
        <taxon>Pseudomonadota</taxon>
        <taxon>Alphaproteobacteria</taxon>
        <taxon>Hyphomicrobiales</taxon>
        <taxon>Rhizobiaceae</taxon>
        <taxon>Shinella</taxon>
    </lineage>
</organism>
<dbReference type="Gene3D" id="1.10.540.10">
    <property type="entry name" value="Acyl-CoA dehydrogenase/oxidase, N-terminal domain"/>
    <property type="match status" value="1"/>
</dbReference>
<keyword evidence="3" id="KW-1185">Reference proteome</keyword>
<dbReference type="InterPro" id="IPR009100">
    <property type="entry name" value="AcylCoA_DH/oxidase_NM_dom_sf"/>
</dbReference>
<evidence type="ECO:0000313" key="3">
    <source>
        <dbReference type="Proteomes" id="UP001595377"/>
    </source>
</evidence>
<proteinExistence type="predicted"/>
<evidence type="ECO:0000259" key="1">
    <source>
        <dbReference type="Pfam" id="PF02771"/>
    </source>
</evidence>
<dbReference type="Proteomes" id="UP001595377">
    <property type="component" value="Unassembled WGS sequence"/>
</dbReference>
<comment type="caution">
    <text evidence="2">The sequence shown here is derived from an EMBL/GenBank/DDBJ whole genome shotgun (WGS) entry which is preliminary data.</text>
</comment>
<dbReference type="Pfam" id="PF02771">
    <property type="entry name" value="Acyl-CoA_dh_N"/>
    <property type="match status" value="1"/>
</dbReference>
<feature type="domain" description="Acyl-CoA dehydrogenase/oxidase N-terminal" evidence="1">
    <location>
        <begin position="49"/>
        <end position="126"/>
    </location>
</feature>
<accession>A0ABV7DMC4</accession>
<dbReference type="SUPFAM" id="SSF56645">
    <property type="entry name" value="Acyl-CoA dehydrogenase NM domain-like"/>
    <property type="match status" value="1"/>
</dbReference>
<sequence length="371" mass="37751">MGTISPALDRPHRTAAVIATEDEAITVAGTIAGLFDTAEPGASTPETAEARLELLSRSGLFGVSIPTEHGGIDVSNTVLADICAAAAAHSATLGEILAAHFAAIEQLRSHGTEGQRNTVFAAALAGARLARAAPLPRNGEPAETLPLAANGLAWRLSGDALCTPCTRHADWMLVPTHSDAGKTAGLLLPARVEGLRYVANSCEPAAGGAQPAEHVLFKDVAVDGDALLHAPGETARTGVPLSLDMLLNAARQLGAGRRALGRLLGGAEPDALTVGLLSARLAAAQAMIAEAGRAIDAAQIGLADLHRTNAFLAAAAALVTAQEAAGEARAAAERESEGHAVEGVPPALAALLEESGRLHLDAHRHPPEDEV</sequence>
<dbReference type="InterPro" id="IPR013786">
    <property type="entry name" value="AcylCoA_DH/ox_N"/>
</dbReference>
<protein>
    <submittedName>
        <fullName evidence="2">Acyl-CoA dehydrogenase family protein</fullName>
    </submittedName>
</protein>
<dbReference type="RefSeq" id="WP_257318360.1">
    <property type="nucleotide sequence ID" value="NZ_JANFDG010000051.1"/>
</dbReference>
<gene>
    <name evidence="2" type="ORF">ACFOHH_21325</name>
</gene>
<reference evidence="3" key="1">
    <citation type="journal article" date="2019" name="Int. J. Syst. Evol. Microbiol.">
        <title>The Global Catalogue of Microorganisms (GCM) 10K type strain sequencing project: providing services to taxonomists for standard genome sequencing and annotation.</title>
        <authorList>
            <consortium name="The Broad Institute Genomics Platform"/>
            <consortium name="The Broad Institute Genome Sequencing Center for Infectious Disease"/>
            <person name="Wu L."/>
            <person name="Ma J."/>
        </authorList>
    </citation>
    <scope>NUCLEOTIDE SEQUENCE [LARGE SCALE GENOMIC DNA]</scope>
    <source>
        <strain evidence="3">KCTC 52677</strain>
    </source>
</reference>